<accession>A0A183TLA2</accession>
<dbReference type="InterPro" id="IPR013783">
    <property type="entry name" value="Ig-like_fold"/>
</dbReference>
<dbReference type="Pfam" id="PF00041">
    <property type="entry name" value="fn3"/>
    <property type="match status" value="1"/>
</dbReference>
<evidence type="ECO:0000313" key="3">
    <source>
        <dbReference type="Proteomes" id="UP000275846"/>
    </source>
</evidence>
<organism evidence="4">
    <name type="scientific">Schistocephalus solidus</name>
    <name type="common">Tapeworm</name>
    <dbReference type="NCBI Taxonomy" id="70667"/>
    <lineage>
        <taxon>Eukaryota</taxon>
        <taxon>Metazoa</taxon>
        <taxon>Spiralia</taxon>
        <taxon>Lophotrochozoa</taxon>
        <taxon>Platyhelminthes</taxon>
        <taxon>Cestoda</taxon>
        <taxon>Eucestoda</taxon>
        <taxon>Diphyllobothriidea</taxon>
        <taxon>Diphyllobothriidae</taxon>
        <taxon>Schistocephalus</taxon>
    </lineage>
</organism>
<evidence type="ECO:0000313" key="2">
    <source>
        <dbReference type="EMBL" id="VDM03638.1"/>
    </source>
</evidence>
<feature type="domain" description="Fibronectin type-III" evidence="1">
    <location>
        <begin position="70"/>
        <end position="130"/>
    </location>
</feature>
<evidence type="ECO:0000313" key="4">
    <source>
        <dbReference type="WBParaSite" id="SSLN_0001790501-mRNA-1"/>
    </source>
</evidence>
<dbReference type="EMBL" id="UYSU01042201">
    <property type="protein sequence ID" value="VDM03638.1"/>
    <property type="molecule type" value="Genomic_DNA"/>
</dbReference>
<dbReference type="Gene3D" id="2.60.40.10">
    <property type="entry name" value="Immunoglobulins"/>
    <property type="match status" value="1"/>
</dbReference>
<dbReference type="AlphaFoldDB" id="A0A183TLA2"/>
<reference evidence="2 3" key="2">
    <citation type="submission" date="2018-11" db="EMBL/GenBank/DDBJ databases">
        <authorList>
            <consortium name="Pathogen Informatics"/>
        </authorList>
    </citation>
    <scope>NUCLEOTIDE SEQUENCE [LARGE SCALE GENOMIC DNA]</scope>
    <source>
        <strain evidence="2 3">NST_G2</strain>
    </source>
</reference>
<dbReference type="WBParaSite" id="SSLN_0001790501-mRNA-1">
    <property type="protein sequence ID" value="SSLN_0001790501-mRNA-1"/>
    <property type="gene ID" value="SSLN_0001790501"/>
</dbReference>
<name>A0A183TLA2_SCHSO</name>
<reference evidence="4" key="1">
    <citation type="submission" date="2016-06" db="UniProtKB">
        <authorList>
            <consortium name="WormBaseParasite"/>
        </authorList>
    </citation>
    <scope>IDENTIFICATION</scope>
</reference>
<dbReference type="Proteomes" id="UP000275846">
    <property type="component" value="Unassembled WGS sequence"/>
</dbReference>
<dbReference type="InterPro" id="IPR003961">
    <property type="entry name" value="FN3_dom"/>
</dbReference>
<dbReference type="OrthoDB" id="6322213at2759"/>
<protein>
    <submittedName>
        <fullName evidence="4">Fibronectin type-III domain-containing protein</fullName>
    </submittedName>
</protein>
<evidence type="ECO:0000259" key="1">
    <source>
        <dbReference type="Pfam" id="PF00041"/>
    </source>
</evidence>
<dbReference type="CDD" id="cd00063">
    <property type="entry name" value="FN3"/>
    <property type="match status" value="1"/>
</dbReference>
<gene>
    <name evidence="2" type="ORF">SSLN_LOCUS17252</name>
</gene>
<dbReference type="SUPFAM" id="SSF49265">
    <property type="entry name" value="Fibronectin type III"/>
    <property type="match status" value="1"/>
</dbReference>
<dbReference type="InterPro" id="IPR036116">
    <property type="entry name" value="FN3_sf"/>
</dbReference>
<proteinExistence type="predicted"/>
<sequence>MVKASIKCFEGPSADVLLSQTQYLWTGLPPFTQCKISVAPVSNRNLLKVIKVTTWPAVGITADIIASETVITNTTIYIRWRVPSGQYGDVKGYHLLGSGIDTNLTIWTTEYTFTALEPFTVYNFSIAVENMPSEDDLGGGLGNYRFMSYRTCSGGMHLYLSVPELII</sequence>
<keyword evidence="3" id="KW-1185">Reference proteome</keyword>